<keyword evidence="4 8" id="KW-0812">Transmembrane</keyword>
<evidence type="ECO:0000256" key="7">
    <source>
        <dbReference type="ARBA" id="ARBA00023251"/>
    </source>
</evidence>
<feature type="transmembrane region" description="Helical" evidence="8">
    <location>
        <begin position="279"/>
        <end position="300"/>
    </location>
</feature>
<dbReference type="CDD" id="cd17321">
    <property type="entry name" value="MFS_MMR_MDR_like"/>
    <property type="match status" value="1"/>
</dbReference>
<feature type="transmembrane region" description="Helical" evidence="8">
    <location>
        <begin position="320"/>
        <end position="338"/>
    </location>
</feature>
<keyword evidence="3" id="KW-1003">Cell membrane</keyword>
<evidence type="ECO:0000256" key="4">
    <source>
        <dbReference type="ARBA" id="ARBA00022692"/>
    </source>
</evidence>
<keyword evidence="6 8" id="KW-0472">Membrane</keyword>
<keyword evidence="2" id="KW-0813">Transport</keyword>
<dbReference type="InterPro" id="IPR036259">
    <property type="entry name" value="MFS_trans_sf"/>
</dbReference>
<evidence type="ECO:0000259" key="9">
    <source>
        <dbReference type="PROSITE" id="PS50850"/>
    </source>
</evidence>
<keyword evidence="7" id="KW-0046">Antibiotic resistance</keyword>
<dbReference type="Gene3D" id="1.20.1720.10">
    <property type="entry name" value="Multidrug resistance protein D"/>
    <property type="match status" value="1"/>
</dbReference>
<feature type="transmembrane region" description="Helical" evidence="8">
    <location>
        <begin position="21"/>
        <end position="44"/>
    </location>
</feature>
<dbReference type="SUPFAM" id="SSF103473">
    <property type="entry name" value="MFS general substrate transporter"/>
    <property type="match status" value="1"/>
</dbReference>
<organism evidence="10 11">
    <name type="scientific">Streptomyces millisiae</name>
    <dbReference type="NCBI Taxonomy" id="3075542"/>
    <lineage>
        <taxon>Bacteria</taxon>
        <taxon>Bacillati</taxon>
        <taxon>Actinomycetota</taxon>
        <taxon>Actinomycetes</taxon>
        <taxon>Kitasatosporales</taxon>
        <taxon>Streptomycetaceae</taxon>
        <taxon>Streptomyces</taxon>
    </lineage>
</organism>
<feature type="transmembrane region" description="Helical" evidence="8">
    <location>
        <begin position="213"/>
        <end position="232"/>
    </location>
</feature>
<proteinExistence type="predicted"/>
<dbReference type="Gene3D" id="1.20.1250.20">
    <property type="entry name" value="MFS general substrate transporter like domains"/>
    <property type="match status" value="1"/>
</dbReference>
<dbReference type="EMBL" id="JAVREM010000002">
    <property type="protein sequence ID" value="MDT0317177.1"/>
    <property type="molecule type" value="Genomic_DNA"/>
</dbReference>
<evidence type="ECO:0000256" key="8">
    <source>
        <dbReference type="SAM" id="Phobius"/>
    </source>
</evidence>
<evidence type="ECO:0000256" key="1">
    <source>
        <dbReference type="ARBA" id="ARBA00004651"/>
    </source>
</evidence>
<feature type="transmembrane region" description="Helical" evidence="8">
    <location>
        <begin position="376"/>
        <end position="399"/>
    </location>
</feature>
<dbReference type="PANTHER" id="PTHR42718">
    <property type="entry name" value="MAJOR FACILITATOR SUPERFAMILY MULTIDRUG TRANSPORTER MFSC"/>
    <property type="match status" value="1"/>
</dbReference>
<gene>
    <name evidence="10" type="ORF">RNC47_02355</name>
</gene>
<name>A0ABU2LHY3_9ACTN</name>
<feature type="transmembrane region" description="Helical" evidence="8">
    <location>
        <begin position="238"/>
        <end position="258"/>
    </location>
</feature>
<dbReference type="RefSeq" id="WP_311595017.1">
    <property type="nucleotide sequence ID" value="NZ_JAVREM010000002.1"/>
</dbReference>
<keyword evidence="11" id="KW-1185">Reference proteome</keyword>
<evidence type="ECO:0000256" key="2">
    <source>
        <dbReference type="ARBA" id="ARBA00022448"/>
    </source>
</evidence>
<dbReference type="NCBIfam" id="TIGR00711">
    <property type="entry name" value="efflux_EmrB"/>
    <property type="match status" value="1"/>
</dbReference>
<feature type="transmembrane region" description="Helical" evidence="8">
    <location>
        <begin position="458"/>
        <end position="475"/>
    </location>
</feature>
<feature type="transmembrane region" description="Helical" evidence="8">
    <location>
        <begin position="180"/>
        <end position="201"/>
    </location>
</feature>
<dbReference type="Proteomes" id="UP001183420">
    <property type="component" value="Unassembled WGS sequence"/>
</dbReference>
<dbReference type="PROSITE" id="PS50850">
    <property type="entry name" value="MFS"/>
    <property type="match status" value="1"/>
</dbReference>
<feature type="domain" description="Major facilitator superfamily (MFS) profile" evidence="9">
    <location>
        <begin position="22"/>
        <end position="479"/>
    </location>
</feature>
<reference evidence="11" key="1">
    <citation type="submission" date="2023-07" db="EMBL/GenBank/DDBJ databases">
        <title>30 novel species of actinomycetes from the DSMZ collection.</title>
        <authorList>
            <person name="Nouioui I."/>
        </authorList>
    </citation>
    <scope>NUCLEOTIDE SEQUENCE [LARGE SCALE GENOMIC DNA]</scope>
    <source>
        <strain evidence="11">DSM 44918</strain>
    </source>
</reference>
<dbReference type="Pfam" id="PF07690">
    <property type="entry name" value="MFS_1"/>
    <property type="match status" value="1"/>
</dbReference>
<keyword evidence="5 8" id="KW-1133">Transmembrane helix</keyword>
<comment type="caution">
    <text evidence="10">The sequence shown here is derived from an EMBL/GenBank/DDBJ whole genome shotgun (WGS) entry which is preliminary data.</text>
</comment>
<feature type="transmembrane region" description="Helical" evidence="8">
    <location>
        <begin position="56"/>
        <end position="76"/>
    </location>
</feature>
<protein>
    <submittedName>
        <fullName evidence="10">MFS transporter</fullName>
    </submittedName>
</protein>
<feature type="transmembrane region" description="Helical" evidence="8">
    <location>
        <begin position="88"/>
        <end position="107"/>
    </location>
</feature>
<feature type="transmembrane region" description="Helical" evidence="8">
    <location>
        <begin position="113"/>
        <end position="134"/>
    </location>
</feature>
<accession>A0ABU2LHY3</accession>
<evidence type="ECO:0000313" key="11">
    <source>
        <dbReference type="Proteomes" id="UP001183420"/>
    </source>
</evidence>
<dbReference type="InterPro" id="IPR011701">
    <property type="entry name" value="MFS"/>
</dbReference>
<evidence type="ECO:0000313" key="10">
    <source>
        <dbReference type="EMBL" id="MDT0317177.1"/>
    </source>
</evidence>
<dbReference type="InterPro" id="IPR004638">
    <property type="entry name" value="EmrB-like"/>
</dbReference>
<evidence type="ECO:0000256" key="6">
    <source>
        <dbReference type="ARBA" id="ARBA00023136"/>
    </source>
</evidence>
<feature type="transmembrane region" description="Helical" evidence="8">
    <location>
        <begin position="345"/>
        <end position="364"/>
    </location>
</feature>
<feature type="transmembrane region" description="Helical" evidence="8">
    <location>
        <begin position="420"/>
        <end position="438"/>
    </location>
</feature>
<sequence length="495" mass="51563">MTQVEAHAPEVAGGSPRRRTAALTVLLIGMLMDLLDTGIVNVALPPIQEDLNASSAALQWLIAGYSLPFAIGLITGGRLGDLYGRKRVFMAGMGLFVLTSLLCTVAQTGGQLVAFRVAQGLAAALMVPQVIATIQVMYAPHERARPLTAAGAMYAVSSVCGPVVGALLTESDIAGLGWRLIFLVNVPVGLLTLVAAHFLLPESRSATATRLDIVGMVLVAIGLLLLLYPLAVGHEEDWPAWTFVSMVLSVPALALFVVHQRQRASSPLLPMSLFQHRSFTGGMAILLLGFGAVFGFFLTFTVYLQNGLGYSVMRAGVAGIWWGLAAAVFAGLAINVLAQRFGRRIVQVGLVVTTLGLLAMLLVIRQQGPDASAVALALPLLLGGAGMGFSISIVMDFALSDVPVTEAGSASGVLNALQQTGAAIGVSAIGALFFGLLPSEPTPAEWADDSSRAFELTLLLPVGMMIVAFAASFLLPRLAAHREAPSVTADAATSG</sequence>
<feature type="transmembrane region" description="Helical" evidence="8">
    <location>
        <begin position="146"/>
        <end position="168"/>
    </location>
</feature>
<dbReference type="PANTHER" id="PTHR42718:SF39">
    <property type="entry name" value="ACTINORHODIN TRANSPORTER-RELATED"/>
    <property type="match status" value="1"/>
</dbReference>
<evidence type="ECO:0000256" key="5">
    <source>
        <dbReference type="ARBA" id="ARBA00022989"/>
    </source>
</evidence>
<evidence type="ECO:0000256" key="3">
    <source>
        <dbReference type="ARBA" id="ARBA00022475"/>
    </source>
</evidence>
<dbReference type="InterPro" id="IPR020846">
    <property type="entry name" value="MFS_dom"/>
</dbReference>
<comment type="subcellular location">
    <subcellularLocation>
        <location evidence="1">Cell membrane</location>
        <topology evidence="1">Multi-pass membrane protein</topology>
    </subcellularLocation>
</comment>